<reference evidence="1" key="1">
    <citation type="journal article" date="2021" name="PeerJ">
        <title>Extensive microbial diversity within the chicken gut microbiome revealed by metagenomics and culture.</title>
        <authorList>
            <person name="Gilroy R."/>
            <person name="Ravi A."/>
            <person name="Getino M."/>
            <person name="Pursley I."/>
            <person name="Horton D.L."/>
            <person name="Alikhan N.F."/>
            <person name="Baker D."/>
            <person name="Gharbi K."/>
            <person name="Hall N."/>
            <person name="Watson M."/>
            <person name="Adriaenssens E.M."/>
            <person name="Foster-Nyarko E."/>
            <person name="Jarju S."/>
            <person name="Secka A."/>
            <person name="Antonio M."/>
            <person name="Oren A."/>
            <person name="Chaudhuri R.R."/>
            <person name="La Ragione R."/>
            <person name="Hildebrand F."/>
            <person name="Pallen M.J."/>
        </authorList>
    </citation>
    <scope>NUCLEOTIDE SEQUENCE</scope>
    <source>
        <strain evidence="1">CHK174-6876</strain>
    </source>
</reference>
<organism evidence="1 2">
    <name type="scientific">Ligilactobacillus acidipiscis</name>
    <dbReference type="NCBI Taxonomy" id="89059"/>
    <lineage>
        <taxon>Bacteria</taxon>
        <taxon>Bacillati</taxon>
        <taxon>Bacillota</taxon>
        <taxon>Bacilli</taxon>
        <taxon>Lactobacillales</taxon>
        <taxon>Lactobacillaceae</taxon>
        <taxon>Ligilactobacillus</taxon>
    </lineage>
</organism>
<evidence type="ECO:0000313" key="1">
    <source>
        <dbReference type="EMBL" id="HJE97906.1"/>
    </source>
</evidence>
<accession>A0A921F9N6</accession>
<reference evidence="1" key="2">
    <citation type="submission" date="2021-09" db="EMBL/GenBank/DDBJ databases">
        <authorList>
            <person name="Gilroy R."/>
        </authorList>
    </citation>
    <scope>NUCLEOTIDE SEQUENCE</scope>
    <source>
        <strain evidence="1">CHK174-6876</strain>
    </source>
</reference>
<protein>
    <submittedName>
        <fullName evidence="1">Uncharacterized protein</fullName>
    </submittedName>
</protein>
<name>A0A921F9N6_9LACO</name>
<sequence>MPITFDQFCQANMMYFEIKRKYESEKRLPNEDERNRMDKLDAYCDLYLVQRKKGRANAVQLRRNTIAAGHPLR</sequence>
<gene>
    <name evidence="1" type="ORF">K8V00_09815</name>
</gene>
<dbReference type="AlphaFoldDB" id="A0A921F9N6"/>
<dbReference type="Proteomes" id="UP000707535">
    <property type="component" value="Unassembled WGS sequence"/>
</dbReference>
<dbReference type="EMBL" id="DYXG01000095">
    <property type="protein sequence ID" value="HJE97906.1"/>
    <property type="molecule type" value="Genomic_DNA"/>
</dbReference>
<proteinExistence type="predicted"/>
<comment type="caution">
    <text evidence="1">The sequence shown here is derived from an EMBL/GenBank/DDBJ whole genome shotgun (WGS) entry which is preliminary data.</text>
</comment>
<evidence type="ECO:0000313" key="2">
    <source>
        <dbReference type="Proteomes" id="UP000707535"/>
    </source>
</evidence>